<organism evidence="1 2">
    <name type="scientific">Glossina palpalis gambiensis</name>
    <dbReference type="NCBI Taxonomy" id="67801"/>
    <lineage>
        <taxon>Eukaryota</taxon>
        <taxon>Metazoa</taxon>
        <taxon>Ecdysozoa</taxon>
        <taxon>Arthropoda</taxon>
        <taxon>Hexapoda</taxon>
        <taxon>Insecta</taxon>
        <taxon>Pterygota</taxon>
        <taxon>Neoptera</taxon>
        <taxon>Endopterygota</taxon>
        <taxon>Diptera</taxon>
        <taxon>Brachycera</taxon>
        <taxon>Muscomorpha</taxon>
        <taxon>Hippoboscoidea</taxon>
        <taxon>Glossinidae</taxon>
        <taxon>Glossina</taxon>
    </lineage>
</organism>
<dbReference type="EMBL" id="JXJN01016802">
    <property type="status" value="NOT_ANNOTATED_CDS"/>
    <property type="molecule type" value="Genomic_DNA"/>
</dbReference>
<reference evidence="2" key="1">
    <citation type="submission" date="2015-01" db="EMBL/GenBank/DDBJ databases">
        <authorList>
            <person name="Aksoy S."/>
            <person name="Warren W."/>
            <person name="Wilson R.K."/>
        </authorList>
    </citation>
    <scope>NUCLEOTIDE SEQUENCE [LARGE SCALE GENOMIC DNA]</scope>
    <source>
        <strain evidence="2">IAEA</strain>
    </source>
</reference>
<proteinExistence type="predicted"/>
<dbReference type="VEuPathDB" id="VectorBase:GPPI034646"/>
<name>A0A1B0BMC0_9MUSC</name>
<reference evidence="1" key="2">
    <citation type="submission" date="2020-05" db="UniProtKB">
        <authorList>
            <consortium name="EnsemblMetazoa"/>
        </authorList>
    </citation>
    <scope>IDENTIFICATION</scope>
    <source>
        <strain evidence="1">IAEA</strain>
    </source>
</reference>
<evidence type="ECO:0000313" key="2">
    <source>
        <dbReference type="Proteomes" id="UP000092460"/>
    </source>
</evidence>
<evidence type="ECO:0000313" key="1">
    <source>
        <dbReference type="EnsemblMetazoa" id="GPPI034646-PA"/>
    </source>
</evidence>
<protein>
    <submittedName>
        <fullName evidence="1">Uncharacterized protein</fullName>
    </submittedName>
</protein>
<dbReference type="Proteomes" id="UP000092460">
    <property type="component" value="Unassembled WGS sequence"/>
</dbReference>
<dbReference type="EMBL" id="JXJN01016803">
    <property type="status" value="NOT_ANNOTATED_CDS"/>
    <property type="molecule type" value="Genomic_DNA"/>
</dbReference>
<dbReference type="EnsemblMetazoa" id="GPPI034646-RA">
    <property type="protein sequence ID" value="GPPI034646-PA"/>
    <property type="gene ID" value="GPPI034646"/>
</dbReference>
<sequence length="300" mass="35262">MNNRTKSVDWYYTESNPSCKTPKTTTQEMLEAGALLGGIRQKISIRKQLNFQSYPISDADVTKNRKEAEKRKVEITTSYKRDYMEHYPDTCPKKLVPEFTPDPLFNRRPLSDFPSTEASAFKFMDDHFINLSENRKKINFLRQLRTSGNINSMKDYTVDWYYTESNPTCKTPKTTTQDMLENGILADGDGVRKSKFRRQLNFQSYPVYTITKRYDSMKKKSKKVEVTSTYRRDYRKDFMPTPRATLELPHPLFNRKPAGKLPITDITNFKFMDDNLVNLSEANQKMGFFRQLRNAQHHFI</sequence>
<dbReference type="AlphaFoldDB" id="A0A1B0BMC0"/>
<accession>A0A1B0BMC0</accession>
<keyword evidence="2" id="KW-1185">Reference proteome</keyword>